<dbReference type="PANTHER" id="PTHR43873:SF1">
    <property type="entry name" value="COBYRINATE A,C-DIAMIDE SYNTHASE"/>
    <property type="match status" value="1"/>
</dbReference>
<dbReference type="InterPro" id="IPR011698">
    <property type="entry name" value="GATase_3"/>
</dbReference>
<proteinExistence type="predicted"/>
<keyword evidence="6" id="KW-1185">Reference proteome</keyword>
<dbReference type="AlphaFoldDB" id="A0A179D3R6"/>
<gene>
    <name evidence="5" type="ORF">TDIS_1176</name>
</gene>
<dbReference type="GO" id="GO:0042242">
    <property type="term" value="F:cobyrinic acid a,c-diamide synthase activity"/>
    <property type="evidence" value="ECO:0007669"/>
    <property type="project" value="InterPro"/>
</dbReference>
<comment type="pathway">
    <text evidence="1">Cofactor biosynthesis; adenosylcobalamin biosynthesis.</text>
</comment>
<accession>A0A179D3R6</accession>
<dbReference type="Gene3D" id="3.40.50.880">
    <property type="match status" value="1"/>
</dbReference>
<dbReference type="NCBIfam" id="TIGR00379">
    <property type="entry name" value="cobB"/>
    <property type="match status" value="1"/>
</dbReference>
<dbReference type="PROSITE" id="PS51274">
    <property type="entry name" value="GATASE_COBBQ"/>
    <property type="match status" value="1"/>
</dbReference>
<feature type="domain" description="CobB/CobQ-like glutamine amidotransferase" evidence="4">
    <location>
        <begin position="168"/>
        <end position="354"/>
    </location>
</feature>
<dbReference type="EMBL" id="LWLG01000007">
    <property type="protein sequence ID" value="OAQ20720.1"/>
    <property type="molecule type" value="Genomic_DNA"/>
</dbReference>
<comment type="caution">
    <text evidence="5">The sequence shown here is derived from an EMBL/GenBank/DDBJ whole genome shotgun (WGS) entry which is preliminary data.</text>
</comment>
<keyword evidence="3" id="KW-0315">Glutamine amidotransferase</keyword>
<evidence type="ECO:0000256" key="2">
    <source>
        <dbReference type="ARBA" id="ARBA00022573"/>
    </source>
</evidence>
<dbReference type="STRING" id="999894.TDIS_1176"/>
<dbReference type="GO" id="GO:0009236">
    <property type="term" value="P:cobalamin biosynthetic process"/>
    <property type="evidence" value="ECO:0007669"/>
    <property type="project" value="UniProtKB-KW"/>
</dbReference>
<dbReference type="NCBIfam" id="NF002204">
    <property type="entry name" value="PRK01077.1"/>
    <property type="match status" value="1"/>
</dbReference>
<reference evidence="5 6" key="1">
    <citation type="submission" date="2016-04" db="EMBL/GenBank/DDBJ databases">
        <title>Genome analysis of Thermosulfurimonas dismutans, the first thermophilic sulfur-disproportionating bacterium of the phylum Thermodesulfobacteria.</title>
        <authorList>
            <person name="Mardanov A.V."/>
            <person name="Beletsky A.V."/>
            <person name="Kadnikov V.V."/>
            <person name="Slobodkin A.I."/>
            <person name="Ravin N.V."/>
        </authorList>
    </citation>
    <scope>NUCLEOTIDE SEQUENCE [LARGE SCALE GENOMIC DNA]</scope>
    <source>
        <strain evidence="5 6">S95</strain>
    </source>
</reference>
<dbReference type="SUPFAM" id="SSF52540">
    <property type="entry name" value="P-loop containing nucleoside triphosphate hydrolases"/>
    <property type="match status" value="1"/>
</dbReference>
<dbReference type="SUPFAM" id="SSF52317">
    <property type="entry name" value="Class I glutamine amidotransferase-like"/>
    <property type="match status" value="1"/>
</dbReference>
<dbReference type="InterPro" id="IPR004484">
    <property type="entry name" value="CbiA/CobB_synth"/>
</dbReference>
<dbReference type="PANTHER" id="PTHR43873">
    <property type="entry name" value="COBYRINATE A,C-DIAMIDE SYNTHASE"/>
    <property type="match status" value="1"/>
</dbReference>
<dbReference type="Pfam" id="PF07685">
    <property type="entry name" value="GATase_3"/>
    <property type="match status" value="1"/>
</dbReference>
<protein>
    <submittedName>
        <fullName evidence="5">Cobyrinic acid A,C-diamide synthase</fullName>
    </submittedName>
</protein>
<evidence type="ECO:0000313" key="5">
    <source>
        <dbReference type="EMBL" id="OAQ20720.1"/>
    </source>
</evidence>
<dbReference type="Proteomes" id="UP000078390">
    <property type="component" value="Unassembled WGS sequence"/>
</dbReference>
<sequence length="366" mass="40867">MREADLAIVEGVMGLFDGLGGTTKASTAEVAKELGLPVVLVLPAKSFSGTAAALVRGLIEFDESLKFLGLILNQVGSAKHEKFLRRALSEVEIPVIGVIPRDEILELPSRHLGLVQAEELDFGERLEKLAEKMANFIDVEAILNIRSHTLEPEEGFHGDHPFKKKFYMAVARDRAFAFYYRENLDLLMEAGADLIYFSPLKDPFPEKAQALYIGGGYPELFAESLSQRKELLEHLRKRIKEGLPVLAECGGFMFLLEAIETQGKVYPMVGAIKGVARMTKGLRALGYREVRFPRQNFLFPEKALARGHEFRYSVVPNGKLWGLEVKDAEGQRVETYGLAENNLVASYIHFHFGSCPEALKHFVSQI</sequence>
<dbReference type="Gene3D" id="3.40.50.300">
    <property type="entry name" value="P-loop containing nucleotide triphosphate hydrolases"/>
    <property type="match status" value="1"/>
</dbReference>
<dbReference type="Pfam" id="PF13500">
    <property type="entry name" value="AAA_26"/>
    <property type="match status" value="1"/>
</dbReference>
<dbReference type="PATRIC" id="fig|999894.6.peg.1171"/>
<evidence type="ECO:0000313" key="6">
    <source>
        <dbReference type="Proteomes" id="UP000078390"/>
    </source>
</evidence>
<name>A0A179D3R6_9BACT</name>
<keyword evidence="2" id="KW-0169">Cobalamin biosynthesis</keyword>
<dbReference type="CDD" id="cd03130">
    <property type="entry name" value="GATase1_CobB"/>
    <property type="match status" value="1"/>
</dbReference>
<dbReference type="InterPro" id="IPR027417">
    <property type="entry name" value="P-loop_NTPase"/>
</dbReference>
<evidence type="ECO:0000256" key="1">
    <source>
        <dbReference type="ARBA" id="ARBA00004953"/>
    </source>
</evidence>
<organism evidence="5 6">
    <name type="scientific">Thermosulfurimonas dismutans</name>
    <dbReference type="NCBI Taxonomy" id="999894"/>
    <lineage>
        <taxon>Bacteria</taxon>
        <taxon>Pseudomonadati</taxon>
        <taxon>Thermodesulfobacteriota</taxon>
        <taxon>Thermodesulfobacteria</taxon>
        <taxon>Thermodesulfobacteriales</taxon>
        <taxon>Thermodesulfobacteriaceae</taxon>
        <taxon>Thermosulfurimonas</taxon>
    </lineage>
</organism>
<evidence type="ECO:0000256" key="3">
    <source>
        <dbReference type="ARBA" id="ARBA00022962"/>
    </source>
</evidence>
<evidence type="ECO:0000259" key="4">
    <source>
        <dbReference type="Pfam" id="PF07685"/>
    </source>
</evidence>
<dbReference type="InterPro" id="IPR029062">
    <property type="entry name" value="Class_I_gatase-like"/>
</dbReference>